<feature type="transmembrane region" description="Helical" evidence="10">
    <location>
        <begin position="255"/>
        <end position="278"/>
    </location>
</feature>
<dbReference type="eggNOG" id="COG0706">
    <property type="taxonomic scope" value="Bacteria"/>
</dbReference>
<dbReference type="Proteomes" id="UP000182584">
    <property type="component" value="Unassembled WGS sequence"/>
</dbReference>
<dbReference type="PANTHER" id="PTHR12428:SF65">
    <property type="entry name" value="CYTOCHROME C OXIDASE ASSEMBLY PROTEIN COX18, MITOCHONDRIAL"/>
    <property type="match status" value="1"/>
</dbReference>
<keyword evidence="4 9" id="KW-0812">Transmembrane</keyword>
<gene>
    <name evidence="12" type="ORF">SAMN04487884_10167</name>
</gene>
<dbReference type="OrthoDB" id="9780552at2"/>
<evidence type="ECO:0000259" key="11">
    <source>
        <dbReference type="Pfam" id="PF02096"/>
    </source>
</evidence>
<feature type="domain" description="Membrane insertase YidC/Oxa/ALB C-terminal" evidence="11">
    <location>
        <begin position="40"/>
        <end position="351"/>
    </location>
</feature>
<evidence type="ECO:0000256" key="8">
    <source>
        <dbReference type="ARBA" id="ARBA00023186"/>
    </source>
</evidence>
<evidence type="ECO:0000256" key="4">
    <source>
        <dbReference type="ARBA" id="ARBA00022692"/>
    </source>
</evidence>
<comment type="subcellular location">
    <subcellularLocation>
        <location evidence="1">Cell membrane</location>
        <topology evidence="1">Multi-pass membrane protein</topology>
    </subcellularLocation>
    <subcellularLocation>
        <location evidence="9">Membrane</location>
        <topology evidence="9">Multi-pass membrane protein</topology>
    </subcellularLocation>
</comment>
<dbReference type="InterPro" id="IPR047196">
    <property type="entry name" value="YidC_ALB_C"/>
</dbReference>
<reference evidence="12 13" key="1">
    <citation type="submission" date="2016-10" db="EMBL/GenBank/DDBJ databases">
        <authorList>
            <person name="de Groot N.N."/>
        </authorList>
    </citation>
    <scope>NUCLEOTIDE SEQUENCE [LARGE SCALE GENOMIC DNA]</scope>
    <source>
        <strain evidence="12 13">AR40</strain>
    </source>
</reference>
<dbReference type="EMBL" id="FOGJ01000001">
    <property type="protein sequence ID" value="SEQ98839.1"/>
    <property type="molecule type" value="Genomic_DNA"/>
</dbReference>
<dbReference type="Pfam" id="PF02096">
    <property type="entry name" value="60KD_IMP"/>
    <property type="match status" value="1"/>
</dbReference>
<name>A0A1H9KIE1_BUTFI</name>
<protein>
    <submittedName>
        <fullName evidence="12">YidC/Oxa1 family membrane protein insertase</fullName>
    </submittedName>
</protein>
<dbReference type="AlphaFoldDB" id="A0A1H9KIE1"/>
<proteinExistence type="inferred from homology"/>
<evidence type="ECO:0000256" key="6">
    <source>
        <dbReference type="ARBA" id="ARBA00022989"/>
    </source>
</evidence>
<evidence type="ECO:0000313" key="13">
    <source>
        <dbReference type="Proteomes" id="UP000182584"/>
    </source>
</evidence>
<dbReference type="NCBIfam" id="TIGR03592">
    <property type="entry name" value="yidC_oxa1_cterm"/>
    <property type="match status" value="1"/>
</dbReference>
<dbReference type="RefSeq" id="WP_027206606.1">
    <property type="nucleotide sequence ID" value="NZ_FOGJ01000001.1"/>
</dbReference>
<keyword evidence="8" id="KW-0143">Chaperone</keyword>
<evidence type="ECO:0000256" key="9">
    <source>
        <dbReference type="RuleBase" id="RU003945"/>
    </source>
</evidence>
<keyword evidence="2" id="KW-0813">Transport</keyword>
<dbReference type="PANTHER" id="PTHR12428">
    <property type="entry name" value="OXA1"/>
    <property type="match status" value="1"/>
</dbReference>
<feature type="transmembrane region" description="Helical" evidence="10">
    <location>
        <begin position="320"/>
        <end position="346"/>
    </location>
</feature>
<accession>A0A1H9KIE1</accession>
<keyword evidence="7 10" id="KW-0472">Membrane</keyword>
<keyword evidence="6 10" id="KW-1133">Transmembrane helix</keyword>
<evidence type="ECO:0000256" key="5">
    <source>
        <dbReference type="ARBA" id="ARBA00022927"/>
    </source>
</evidence>
<evidence type="ECO:0000256" key="2">
    <source>
        <dbReference type="ARBA" id="ARBA00022448"/>
    </source>
</evidence>
<dbReference type="GO" id="GO:0015031">
    <property type="term" value="P:protein transport"/>
    <property type="evidence" value="ECO:0007669"/>
    <property type="project" value="UniProtKB-KW"/>
</dbReference>
<sequence>MFEWIAVILGYIMNAIYIVLAGIAGLFTNSDGSVAVGNIGIAIILFTLIIYVAMLPLTYRQQKFSKLQAKMQPEIKAIQDKYKNKKDTDSQMAMNQEIQAVYGKYGVSMSGSCVQMILQMVILLPLYRVIYNIPKYVPAVNDVFSKLGSALVELGDSASEQVTNLVSGSTSAAAIVKEMAENGASSDYYAQLLNKFSTANWEDLSNWASSTGNTDLVNTINTTSSNVETMNSFLGLTISNSPQFMFSEAIEKFHSAGFSAGVIVAIILAVIVPVLAFLTQYLSVKLTTSMTQTGQKLDPNDPAAQMQNSMKTMNVVMPIFSAWICFTLPAGMGIYWIAAAVIRTILAIIVNHRIDKIDIDAMIEENQAKYQKKLEKRKDLTPGLSNYANFSNRNLSTIAQEATTSSVSETERSERLDQVSALYDSGKARKDSLLHAANMVKEYDRTH</sequence>
<dbReference type="GO" id="GO:0051205">
    <property type="term" value="P:protein insertion into membrane"/>
    <property type="evidence" value="ECO:0007669"/>
    <property type="project" value="TreeGrafter"/>
</dbReference>
<organism evidence="12 13">
    <name type="scientific">Butyrivibrio fibrisolvens</name>
    <dbReference type="NCBI Taxonomy" id="831"/>
    <lineage>
        <taxon>Bacteria</taxon>
        <taxon>Bacillati</taxon>
        <taxon>Bacillota</taxon>
        <taxon>Clostridia</taxon>
        <taxon>Lachnospirales</taxon>
        <taxon>Lachnospiraceae</taxon>
        <taxon>Butyrivibrio</taxon>
    </lineage>
</organism>
<dbReference type="GO" id="GO:0032977">
    <property type="term" value="F:membrane insertase activity"/>
    <property type="evidence" value="ECO:0007669"/>
    <property type="project" value="InterPro"/>
</dbReference>
<dbReference type="CDD" id="cd20070">
    <property type="entry name" value="5TM_YidC_Alb3"/>
    <property type="match status" value="1"/>
</dbReference>
<keyword evidence="5" id="KW-0653">Protein transport</keyword>
<evidence type="ECO:0000256" key="10">
    <source>
        <dbReference type="SAM" id="Phobius"/>
    </source>
</evidence>
<dbReference type="GO" id="GO:0005886">
    <property type="term" value="C:plasma membrane"/>
    <property type="evidence" value="ECO:0007669"/>
    <property type="project" value="UniProtKB-SubCell"/>
</dbReference>
<feature type="transmembrane region" description="Helical" evidence="10">
    <location>
        <begin position="7"/>
        <end position="27"/>
    </location>
</feature>
<evidence type="ECO:0000256" key="1">
    <source>
        <dbReference type="ARBA" id="ARBA00004651"/>
    </source>
</evidence>
<evidence type="ECO:0000256" key="7">
    <source>
        <dbReference type="ARBA" id="ARBA00023136"/>
    </source>
</evidence>
<comment type="similarity">
    <text evidence="9">Belongs to the OXA1/ALB3/YidC family.</text>
</comment>
<dbReference type="InterPro" id="IPR028055">
    <property type="entry name" value="YidC/Oxa/ALB_C"/>
</dbReference>
<evidence type="ECO:0000256" key="3">
    <source>
        <dbReference type="ARBA" id="ARBA00022475"/>
    </source>
</evidence>
<keyword evidence="3" id="KW-1003">Cell membrane</keyword>
<evidence type="ECO:0000313" key="12">
    <source>
        <dbReference type="EMBL" id="SEQ98839.1"/>
    </source>
</evidence>
<dbReference type="InterPro" id="IPR001708">
    <property type="entry name" value="YidC/ALB3/OXA1/COX18"/>
</dbReference>
<feature type="transmembrane region" description="Helical" evidence="10">
    <location>
        <begin position="39"/>
        <end position="59"/>
    </location>
</feature>